<dbReference type="AlphaFoldDB" id="A0A974D1S8"/>
<dbReference type="EMBL" id="CM004473">
    <property type="protein sequence ID" value="OCT82791.1"/>
    <property type="molecule type" value="Genomic_DNA"/>
</dbReference>
<reference evidence="2" key="1">
    <citation type="journal article" date="2016" name="Nature">
        <title>Genome evolution in the allotetraploid frog Xenopus laevis.</title>
        <authorList>
            <person name="Session A.M."/>
            <person name="Uno Y."/>
            <person name="Kwon T."/>
            <person name="Chapman J.A."/>
            <person name="Toyoda A."/>
            <person name="Takahashi S."/>
            <person name="Fukui A."/>
            <person name="Hikosaka A."/>
            <person name="Suzuki A."/>
            <person name="Kondo M."/>
            <person name="van Heeringen S.J."/>
            <person name="Quigley I."/>
            <person name="Heinz S."/>
            <person name="Ogino H."/>
            <person name="Ochi H."/>
            <person name="Hellsten U."/>
            <person name="Lyons J.B."/>
            <person name="Simakov O."/>
            <person name="Putnam N."/>
            <person name="Stites J."/>
            <person name="Kuroki Y."/>
            <person name="Tanaka T."/>
            <person name="Michiue T."/>
            <person name="Watanabe M."/>
            <person name="Bogdanovic O."/>
            <person name="Lister R."/>
            <person name="Georgiou G."/>
            <person name="Paranjpe S.S."/>
            <person name="van Kruijsbergen I."/>
            <person name="Shu S."/>
            <person name="Carlson J."/>
            <person name="Kinoshita T."/>
            <person name="Ohta Y."/>
            <person name="Mawaribuchi S."/>
            <person name="Jenkins J."/>
            <person name="Grimwood J."/>
            <person name="Schmutz J."/>
            <person name="Mitros T."/>
            <person name="Mozaffari S.V."/>
            <person name="Suzuki Y."/>
            <person name="Haramoto Y."/>
            <person name="Yamamoto T.S."/>
            <person name="Takagi C."/>
            <person name="Heald R."/>
            <person name="Miller K."/>
            <person name="Haudenschild C."/>
            <person name="Kitzman J."/>
            <person name="Nakayama T."/>
            <person name="Izutsu Y."/>
            <person name="Robert J."/>
            <person name="Fortriede J."/>
            <person name="Burns K."/>
            <person name="Lotay V."/>
            <person name="Karimi K."/>
            <person name="Yasuoka Y."/>
            <person name="Dichmann D.S."/>
            <person name="Flajnik M.F."/>
            <person name="Houston D.W."/>
            <person name="Shendure J."/>
            <person name="DuPasquier L."/>
            <person name="Vize P.D."/>
            <person name="Zorn A.M."/>
            <person name="Ito M."/>
            <person name="Marcotte E.M."/>
            <person name="Wallingford J.B."/>
            <person name="Ito Y."/>
            <person name="Asashima M."/>
            <person name="Ueno N."/>
            <person name="Matsuda Y."/>
            <person name="Veenstra G.J."/>
            <person name="Fujiyama A."/>
            <person name="Harland R.M."/>
            <person name="Taira M."/>
            <person name="Rokhsar D.S."/>
        </authorList>
    </citation>
    <scope>NUCLEOTIDE SEQUENCE [LARGE SCALE GENOMIC DNA]</scope>
    <source>
        <strain evidence="2">J</strain>
    </source>
</reference>
<evidence type="ECO:0000313" key="2">
    <source>
        <dbReference type="Proteomes" id="UP000694892"/>
    </source>
</evidence>
<gene>
    <name evidence="1" type="ORF">XELAEV_18025325mg</name>
</gene>
<sequence>MFWTCHKLKRFCDMVRGWVEKVTMMVVPLDPLVYVLGNKIPTIRHPTQKMVNCILTAARGLIAKNWKALATPSEKEFLDRLRYVRRMDYLTALKHDKVDQFNKIWGSWDAIEAMSHF</sequence>
<proteinExistence type="predicted"/>
<name>A0A974D1S8_XENLA</name>
<accession>A0A974D1S8</accession>
<evidence type="ECO:0000313" key="1">
    <source>
        <dbReference type="EMBL" id="OCT82791.1"/>
    </source>
</evidence>
<dbReference type="Proteomes" id="UP000694892">
    <property type="component" value="Chromosome 4S"/>
</dbReference>
<organism evidence="1 2">
    <name type="scientific">Xenopus laevis</name>
    <name type="common">African clawed frog</name>
    <dbReference type="NCBI Taxonomy" id="8355"/>
    <lineage>
        <taxon>Eukaryota</taxon>
        <taxon>Metazoa</taxon>
        <taxon>Chordata</taxon>
        <taxon>Craniata</taxon>
        <taxon>Vertebrata</taxon>
        <taxon>Euteleostomi</taxon>
        <taxon>Amphibia</taxon>
        <taxon>Batrachia</taxon>
        <taxon>Anura</taxon>
        <taxon>Pipoidea</taxon>
        <taxon>Pipidae</taxon>
        <taxon>Xenopodinae</taxon>
        <taxon>Xenopus</taxon>
        <taxon>Xenopus</taxon>
    </lineage>
</organism>
<protein>
    <submittedName>
        <fullName evidence="1">Uncharacterized protein</fullName>
    </submittedName>
</protein>